<organism evidence="11 12">
    <name type="scientific">Tanacetum coccineum</name>
    <dbReference type="NCBI Taxonomy" id="301880"/>
    <lineage>
        <taxon>Eukaryota</taxon>
        <taxon>Viridiplantae</taxon>
        <taxon>Streptophyta</taxon>
        <taxon>Embryophyta</taxon>
        <taxon>Tracheophyta</taxon>
        <taxon>Spermatophyta</taxon>
        <taxon>Magnoliopsida</taxon>
        <taxon>eudicotyledons</taxon>
        <taxon>Gunneridae</taxon>
        <taxon>Pentapetalae</taxon>
        <taxon>asterids</taxon>
        <taxon>campanulids</taxon>
        <taxon>Asterales</taxon>
        <taxon>Asteraceae</taxon>
        <taxon>Asteroideae</taxon>
        <taxon>Anthemideae</taxon>
        <taxon>Anthemidinae</taxon>
        <taxon>Tanacetum</taxon>
    </lineage>
</organism>
<evidence type="ECO:0000256" key="6">
    <source>
        <dbReference type="ARBA" id="ARBA00022918"/>
    </source>
</evidence>
<keyword evidence="4" id="KW-0255">Endonuclease</keyword>
<evidence type="ECO:0000256" key="4">
    <source>
        <dbReference type="ARBA" id="ARBA00022759"/>
    </source>
</evidence>
<feature type="domain" description="Reverse transcriptase RNase H-like" evidence="10">
    <location>
        <begin position="684"/>
        <end position="744"/>
    </location>
</feature>
<dbReference type="Pfam" id="PF07727">
    <property type="entry name" value="RVT_2"/>
    <property type="match status" value="1"/>
</dbReference>
<dbReference type="Pfam" id="PF00078">
    <property type="entry name" value="RVT_1"/>
    <property type="match status" value="1"/>
</dbReference>
<evidence type="ECO:0000256" key="1">
    <source>
        <dbReference type="ARBA" id="ARBA00022679"/>
    </source>
</evidence>
<dbReference type="SUPFAM" id="SSF56672">
    <property type="entry name" value="DNA/RNA polymerases"/>
    <property type="match status" value="1"/>
</dbReference>
<keyword evidence="3" id="KW-0540">Nuclease</keyword>
<dbReference type="EMBL" id="BQNB010012648">
    <property type="protein sequence ID" value="GJT06196.1"/>
    <property type="molecule type" value="Genomic_DNA"/>
</dbReference>
<keyword evidence="12" id="KW-1185">Reference proteome</keyword>
<name>A0ABQ5AYJ0_9ASTR</name>
<dbReference type="InterPro" id="IPR000477">
    <property type="entry name" value="RT_dom"/>
</dbReference>
<dbReference type="InterPro" id="IPR041373">
    <property type="entry name" value="RT_RNaseH"/>
</dbReference>
<dbReference type="Gene3D" id="3.10.10.10">
    <property type="entry name" value="HIV Type 1 Reverse Transcriptase, subunit A, domain 1"/>
    <property type="match status" value="2"/>
</dbReference>
<dbReference type="InterPro" id="IPR043502">
    <property type="entry name" value="DNA/RNA_pol_sf"/>
</dbReference>
<reference evidence="11" key="2">
    <citation type="submission" date="2022-01" db="EMBL/GenBank/DDBJ databases">
        <authorList>
            <person name="Yamashiro T."/>
            <person name="Shiraishi A."/>
            <person name="Satake H."/>
            <person name="Nakayama K."/>
        </authorList>
    </citation>
    <scope>NUCLEOTIDE SEQUENCE</scope>
</reference>
<evidence type="ECO:0000313" key="12">
    <source>
        <dbReference type="Proteomes" id="UP001151760"/>
    </source>
</evidence>
<keyword evidence="5" id="KW-0378">Hydrolase</keyword>
<evidence type="ECO:0000256" key="3">
    <source>
        <dbReference type="ARBA" id="ARBA00022722"/>
    </source>
</evidence>
<comment type="caution">
    <text evidence="11">The sequence shown here is derived from an EMBL/GenBank/DDBJ whole genome shotgun (WGS) entry which is preliminary data.</text>
</comment>
<dbReference type="Pfam" id="PF14223">
    <property type="entry name" value="Retrotran_gag_2"/>
    <property type="match status" value="1"/>
</dbReference>
<feature type="compositionally biased region" description="Polar residues" evidence="7">
    <location>
        <begin position="1274"/>
        <end position="1284"/>
    </location>
</feature>
<feature type="region of interest" description="Disordered" evidence="7">
    <location>
        <begin position="1"/>
        <end position="138"/>
    </location>
</feature>
<feature type="compositionally biased region" description="Polar residues" evidence="7">
    <location>
        <begin position="1"/>
        <end position="11"/>
    </location>
</feature>
<evidence type="ECO:0000256" key="7">
    <source>
        <dbReference type="SAM" id="MobiDB-lite"/>
    </source>
</evidence>
<dbReference type="InterPro" id="IPR053134">
    <property type="entry name" value="RNA-dir_DNA_polymerase"/>
</dbReference>
<dbReference type="PANTHER" id="PTHR24559:SF444">
    <property type="entry name" value="REVERSE TRANSCRIPTASE DOMAIN-CONTAINING PROTEIN"/>
    <property type="match status" value="1"/>
</dbReference>
<dbReference type="InterPro" id="IPR043128">
    <property type="entry name" value="Rev_trsase/Diguanyl_cyclase"/>
</dbReference>
<dbReference type="CDD" id="cd09274">
    <property type="entry name" value="RNase_HI_RT_Ty3"/>
    <property type="match status" value="1"/>
</dbReference>
<evidence type="ECO:0000259" key="10">
    <source>
        <dbReference type="Pfam" id="PF17917"/>
    </source>
</evidence>
<dbReference type="Pfam" id="PF17917">
    <property type="entry name" value="RT_RNaseH"/>
    <property type="match status" value="1"/>
</dbReference>
<feature type="region of interest" description="Disordered" evidence="7">
    <location>
        <begin position="1223"/>
        <end position="1253"/>
    </location>
</feature>
<feature type="compositionally biased region" description="Basic and acidic residues" evidence="7">
    <location>
        <begin position="116"/>
        <end position="128"/>
    </location>
</feature>
<dbReference type="Gene3D" id="3.30.70.270">
    <property type="match status" value="1"/>
</dbReference>
<dbReference type="CDD" id="cd01647">
    <property type="entry name" value="RT_LTR"/>
    <property type="match status" value="1"/>
</dbReference>
<keyword evidence="6 11" id="KW-0695">RNA-directed DNA polymerase</keyword>
<dbReference type="PANTHER" id="PTHR24559">
    <property type="entry name" value="TRANSPOSON TY3-I GAG-POL POLYPROTEIN"/>
    <property type="match status" value="1"/>
</dbReference>
<evidence type="ECO:0000313" key="11">
    <source>
        <dbReference type="EMBL" id="GJT06196.1"/>
    </source>
</evidence>
<dbReference type="Pfam" id="PF08284">
    <property type="entry name" value="RVP_2"/>
    <property type="match status" value="1"/>
</dbReference>
<gene>
    <name evidence="11" type="ORF">Tco_0840658</name>
</gene>
<dbReference type="InterPro" id="IPR013103">
    <property type="entry name" value="RVT_2"/>
</dbReference>
<dbReference type="Proteomes" id="UP001151760">
    <property type="component" value="Unassembled WGS sequence"/>
</dbReference>
<evidence type="ECO:0000259" key="8">
    <source>
        <dbReference type="Pfam" id="PF00078"/>
    </source>
</evidence>
<feature type="region of interest" description="Disordered" evidence="7">
    <location>
        <begin position="950"/>
        <end position="969"/>
    </location>
</feature>
<evidence type="ECO:0000259" key="9">
    <source>
        <dbReference type="Pfam" id="PF07727"/>
    </source>
</evidence>
<feature type="compositionally biased region" description="Acidic residues" evidence="7">
    <location>
        <begin position="50"/>
        <end position="81"/>
    </location>
</feature>
<protein>
    <submittedName>
        <fullName evidence="11">Reverse transcriptase domain-containing protein</fullName>
    </submittedName>
</protein>
<dbReference type="GO" id="GO:0003964">
    <property type="term" value="F:RNA-directed DNA polymerase activity"/>
    <property type="evidence" value="ECO:0007669"/>
    <property type="project" value="UniProtKB-KW"/>
</dbReference>
<accession>A0ABQ5AYJ0</accession>
<keyword evidence="1" id="KW-0808">Transferase</keyword>
<sequence>MTRWKQTNTPNDGKFTLNPMQKKHKASDTRNVTLAINVRAKSPRSVLEVEKEEDLEEDTEEDPKEDLKEDPEEVLEKEEEEELKKKKLKGTPESSANTRPLEYLVSKEEVESDLESTSRSEAKPKELDDTCESGVRPKLDLPQPIPAYVVPDYPSCFLDDLIVFMVGAMLREFLMAPTRQSGASCDDANPNIMVIIAFQNIIPQIITQVTNNVNNANANGGNGNGWNGNGGNREGYSYKEFLACKRRDFNGKGGAIWNTQIQARGHEAAIGMTWEEFKALLVEEFCPSNEMEKLETEFWNHAIVGANHATQKRIGRYIHGLVPKNHGMIRATKPTMIQSAILMAEVLTDEVVRCGKGFMAAAPPRNENIGSYPKCARCFAYHPNGGPCWLCYNYQKPCHFARDCRALAKQVAPINAVRMGNQNPKNNGNQARGRAFNVNAVYALQDPKGGPFRLMESFDVIVGMDWLSRHKAMIVCHEKMVRIPLASGEKLDDIPVVRDFPEVFSKDLLGLPPQRQVEFHIDLVLGATPVAKAPYRLAPSEMKELSEQLQELQDKGFIRKNYREFNKLTVKNRYPLPSIDDLFEQLQGSRYFSKIDLRSGYHQLRVHEEDILKTTFRTRYGHFEFTVMPFGLTNEPTVFINLMNRKNQKYEWGVEQKEAFHTLKENLCNAPILSFPDRAEYFIHERNYSTHDLELGIVFFALKIWRHYLYGTKSVIYTDYKTLQHIFDPKELNMRQRRWIEFFNDHDCEIRYHPGKTNVAAQNEATKKENAPAEMLRGLDQQMEKKEDGGLYFMDRIWVPLSGDVMCRHKKRSKYSIWAMEMEHYLEYIDNDVRKVIQNGNSKKRISTRKDGVVRVLPPVSAADIHAVKKERKARTILIMAIPKEHLRKFHGIDDAKEIWEAIRTRFGGIANSKKMQKAVLKQQFEAFTISSSEGLEKRYDRFQQLLSSATQEHGGQRQHPGAHALEEPKNISEALKDDSWVEAMQEELLQNKRDERGVVVRNKARLVAQGHRQEEGIDYDKVFAHVARIEAIRFQMRSMGELIFFLGLQAKQKTDGIFIFQDKYVADMLKKFDLTATATTLADGTLELRATIDTLEHTITEASDPTHSHVPEARTLTVEDLFHLVPNLIIKVDSLETELKQTKLTMGKAIMKLVKKVKKMEDILKRRHVVLTESEDEEPEDQGRIFQDIDDDPLVSFVTPTKPSGEAQEEEISPTTLEAAKTLSKVASQRSKSVDKGKRYKRRKESKGKDISTGFEDISTGFEEVNTGGLGVSTGSRPVSSARGQREGKAPMIVEETQAPKRTKEQIQQEEASLAEAIRLQTLEEEETAKQVHLDALLAKRLAEEEELTEQQKKRKAQVQFEAQFYTEED</sequence>
<feature type="domain" description="Reverse transcriptase" evidence="8">
    <location>
        <begin position="559"/>
        <end position="648"/>
    </location>
</feature>
<evidence type="ECO:0000256" key="2">
    <source>
        <dbReference type="ARBA" id="ARBA00022695"/>
    </source>
</evidence>
<reference evidence="11" key="1">
    <citation type="journal article" date="2022" name="Int. J. Mol. Sci.">
        <title>Draft Genome of Tanacetum Coccineum: Genomic Comparison of Closely Related Tanacetum-Family Plants.</title>
        <authorList>
            <person name="Yamashiro T."/>
            <person name="Shiraishi A."/>
            <person name="Nakayama K."/>
            <person name="Satake H."/>
        </authorList>
    </citation>
    <scope>NUCLEOTIDE SEQUENCE</scope>
</reference>
<proteinExistence type="predicted"/>
<feature type="domain" description="Reverse transcriptase Ty1/copia-type" evidence="9">
    <location>
        <begin position="991"/>
        <end position="1035"/>
    </location>
</feature>
<feature type="region of interest" description="Disordered" evidence="7">
    <location>
        <begin position="1270"/>
        <end position="1305"/>
    </location>
</feature>
<keyword evidence="2" id="KW-0548">Nucleotidyltransferase</keyword>
<evidence type="ECO:0000256" key="5">
    <source>
        <dbReference type="ARBA" id="ARBA00022801"/>
    </source>
</evidence>